<feature type="coiled-coil region" evidence="1">
    <location>
        <begin position="52"/>
        <end position="79"/>
    </location>
</feature>
<dbReference type="EMBL" id="SHNO01000001">
    <property type="protein sequence ID" value="MCX2976569.1"/>
    <property type="molecule type" value="Genomic_DNA"/>
</dbReference>
<keyword evidence="3" id="KW-1185">Reference proteome</keyword>
<dbReference type="SUPFAM" id="SSF56935">
    <property type="entry name" value="Porins"/>
    <property type="match status" value="1"/>
</dbReference>
<dbReference type="Proteomes" id="UP001143304">
    <property type="component" value="Unassembled WGS sequence"/>
</dbReference>
<evidence type="ECO:0000313" key="2">
    <source>
        <dbReference type="EMBL" id="MCX2976569.1"/>
    </source>
</evidence>
<evidence type="ECO:0008006" key="4">
    <source>
        <dbReference type="Google" id="ProtNLM"/>
    </source>
</evidence>
<gene>
    <name evidence="2" type="ORF">EYC82_04310</name>
</gene>
<protein>
    <recommendedName>
        <fullName evidence="4">Porin</fullName>
    </recommendedName>
</protein>
<name>A0ABT3T2T6_9GAMM</name>
<evidence type="ECO:0000313" key="3">
    <source>
        <dbReference type="Proteomes" id="UP001143304"/>
    </source>
</evidence>
<evidence type="ECO:0000256" key="1">
    <source>
        <dbReference type="SAM" id="Coils"/>
    </source>
</evidence>
<dbReference type="Pfam" id="PF16930">
    <property type="entry name" value="Porin_5"/>
    <property type="match status" value="2"/>
</dbReference>
<reference evidence="2" key="1">
    <citation type="submission" date="2019-02" db="EMBL/GenBank/DDBJ databases">
        <authorList>
            <person name="Li S.-H."/>
        </authorList>
    </citation>
    <scope>NUCLEOTIDE SEQUENCE</scope>
    <source>
        <strain evidence="2">IMCC11814</strain>
    </source>
</reference>
<comment type="caution">
    <text evidence="2">The sequence shown here is derived from an EMBL/GenBank/DDBJ whole genome shotgun (WGS) entry which is preliminary data.</text>
</comment>
<organism evidence="2 3">
    <name type="scientific">Candidatus Marimicrobium litorale</name>
    <dbReference type="NCBI Taxonomy" id="2518991"/>
    <lineage>
        <taxon>Bacteria</taxon>
        <taxon>Pseudomonadati</taxon>
        <taxon>Pseudomonadota</taxon>
        <taxon>Gammaproteobacteria</taxon>
        <taxon>Cellvibrionales</taxon>
        <taxon>Halieaceae</taxon>
        <taxon>Marimicrobium</taxon>
    </lineage>
</organism>
<dbReference type="InterPro" id="IPR032638">
    <property type="entry name" value="Porin_5"/>
</dbReference>
<accession>A0ABT3T2T6</accession>
<proteinExistence type="predicted"/>
<keyword evidence="1" id="KW-0175">Coiled coil</keyword>
<sequence length="433" mass="47836">MRVVSNASRRLLKRIMKMNTKSAVAGALLLLLSVGVRAGIPDAEWAQFKAQFAAMNERINALEVENRQLRAARSAVTVEDLEATNAEVAALKSRDDASSWAERIKWKGDFRYRYEDIRQDDRDDRDRNRIRARPALVAKITDTAEVGFGMATGGDDPVSTNETLGGGGSTKDVRLDLAYATWTGLENTALTAGKFANPYYRVQKSQLIWDSDFRPEGLAVQWANDTFFANASYSFIESDSARDNDGIWGAQLGGAFEISDGLTLTASAAYLDFPSKGRRTIYDDDFFGNSTVQKDGETVYEFDYQVASGSLDIALQVFDIPLNVYGEYVKNSAADEFDSGYVAGVKLGEAKKPGSWQLQYQYEDLEADAVLGLFTDSDFAGGGSDGKGSKFAAKYAIDSQWSFAATYFYNKRGVDLGDNADYKRLQIDTLFKY</sequence>